<evidence type="ECO:0000313" key="1">
    <source>
        <dbReference type="EMBL" id="KAI3738995.1"/>
    </source>
</evidence>
<dbReference type="EMBL" id="CM042013">
    <property type="protein sequence ID" value="KAI3738995.1"/>
    <property type="molecule type" value="Genomic_DNA"/>
</dbReference>
<protein>
    <submittedName>
        <fullName evidence="1">Uncharacterized protein</fullName>
    </submittedName>
</protein>
<organism evidence="1 2">
    <name type="scientific">Cichorium intybus</name>
    <name type="common">Chicory</name>
    <dbReference type="NCBI Taxonomy" id="13427"/>
    <lineage>
        <taxon>Eukaryota</taxon>
        <taxon>Viridiplantae</taxon>
        <taxon>Streptophyta</taxon>
        <taxon>Embryophyta</taxon>
        <taxon>Tracheophyta</taxon>
        <taxon>Spermatophyta</taxon>
        <taxon>Magnoliopsida</taxon>
        <taxon>eudicotyledons</taxon>
        <taxon>Gunneridae</taxon>
        <taxon>Pentapetalae</taxon>
        <taxon>asterids</taxon>
        <taxon>campanulids</taxon>
        <taxon>Asterales</taxon>
        <taxon>Asteraceae</taxon>
        <taxon>Cichorioideae</taxon>
        <taxon>Cichorieae</taxon>
        <taxon>Cichoriinae</taxon>
        <taxon>Cichorium</taxon>
    </lineage>
</organism>
<evidence type="ECO:0000313" key="2">
    <source>
        <dbReference type="Proteomes" id="UP001055811"/>
    </source>
</evidence>
<gene>
    <name evidence="1" type="ORF">L2E82_29325</name>
</gene>
<comment type="caution">
    <text evidence="1">The sequence shown here is derived from an EMBL/GenBank/DDBJ whole genome shotgun (WGS) entry which is preliminary data.</text>
</comment>
<keyword evidence="2" id="KW-1185">Reference proteome</keyword>
<proteinExistence type="predicted"/>
<accession>A0ACB9CXS4</accession>
<reference evidence="1 2" key="2">
    <citation type="journal article" date="2022" name="Mol. Ecol. Resour.">
        <title>The genomes of chicory, endive, great burdock and yacon provide insights into Asteraceae paleo-polyploidization history and plant inulin production.</title>
        <authorList>
            <person name="Fan W."/>
            <person name="Wang S."/>
            <person name="Wang H."/>
            <person name="Wang A."/>
            <person name="Jiang F."/>
            <person name="Liu H."/>
            <person name="Zhao H."/>
            <person name="Xu D."/>
            <person name="Zhang Y."/>
        </authorList>
    </citation>
    <scope>NUCLEOTIDE SEQUENCE [LARGE SCALE GENOMIC DNA]</scope>
    <source>
        <strain evidence="2">cv. Punajuju</strain>
        <tissue evidence="1">Leaves</tissue>
    </source>
</reference>
<sequence>MMDLQESRVDVGQASNHLESPNFLDFTLNRLQIVEIRSLEGSRLELLFIKLLLAHSPSLEKFTIRPSSASDVQKRLDIAKAVMQFPRASPKAKMFYLNSLPESSYIVQ</sequence>
<name>A0ACB9CXS4_CICIN</name>
<reference evidence="2" key="1">
    <citation type="journal article" date="2022" name="Mol. Ecol. Resour.">
        <title>The genomes of chicory, endive, great burdock and yacon provide insights into Asteraceae palaeo-polyploidization history and plant inulin production.</title>
        <authorList>
            <person name="Fan W."/>
            <person name="Wang S."/>
            <person name="Wang H."/>
            <person name="Wang A."/>
            <person name="Jiang F."/>
            <person name="Liu H."/>
            <person name="Zhao H."/>
            <person name="Xu D."/>
            <person name="Zhang Y."/>
        </authorList>
    </citation>
    <scope>NUCLEOTIDE SEQUENCE [LARGE SCALE GENOMIC DNA]</scope>
    <source>
        <strain evidence="2">cv. Punajuju</strain>
    </source>
</reference>
<dbReference type="Proteomes" id="UP001055811">
    <property type="component" value="Linkage Group LG05"/>
</dbReference>